<dbReference type="EMBL" id="JAZHXJ010000216">
    <property type="protein sequence ID" value="KAL1868432.1"/>
    <property type="molecule type" value="Genomic_DNA"/>
</dbReference>
<gene>
    <name evidence="3" type="ORF">VTK73DRAFT_3671</name>
</gene>
<dbReference type="InterPro" id="IPR032675">
    <property type="entry name" value="LRR_dom_sf"/>
</dbReference>
<sequence>MELLRKKQAVPVATLSDWGTESEVSASPVSTIPGSPASSDSDRLRGISFRAIKDKARKSFGRGSPPNPVDQNEALEKPKTHSRKLSKTHAQSAAIEILNRRNSTFSDDRSVLSRSSTTRSLSSASSIDWKSQTIEGAAPLWSDPGLLKAKTPYMVVSSDYILKMRSRSETLSLFPQLAPDVRPKSPGSHPDPLLCIPICDIVSVFAVDTNRPAAGIEIWWSQYEMTEFRHTVFCFNHQADQEDQMARILDALRSHKDRAGSSSRCSWHVEVPIRRIFAAEEPAYQHHTLEIFPVALRGATRRDALAKGEDKTAKSLDGRAFYLVIGANLCFLVDVRRKSKRQAELCTKHSSFGLVSLECVEGDWAHHQESFNVTFREPFNAPVTLELASRYYRQIIRVLGKADRFLKPAWPQTWQNLEIFRVYGLKEQQYLVPRDNYGSFHRTLEAYIAAYKCGPLEWEINWRTQYAPEFRLLPPKNGSRYSPTQLLAVLRALRYNDYFRSLSFRDVDLTILYDLFDCSPRRGCVAYLSRSCVALGPDEVESLQLGPVLQNEFHALAFCSETVRQMDLTNTFRAFPFRASASATVPRSVQFLSPILNLLRTGSSKCNRLLLSGNALSPADIVEIIHALEMGLIQALDISRCGLCDMDLRELFHATGHSSQPLQLLDISGNMGRIPAHMVPHAVSLLGDLRELNLCGCLLGDLQGPLLPFEVLERLPCLEELDISNYKVNDATIEDLERFLLCRARGIDSNEELKFSFRRLVLNNCGITGRQAARLFNAIGEDRGVHLFLNGNPLEDGIEELADAIRRSRGPVGLNMDMVEFRDEANYVLLIRALTQTKYLSLLSLVGTSPTPSPSVPCSRETLQALEDFFAHNKSINYLDLSGFCGKLDDGQLAKGFGRSLQGLARNTTITHFWIRNQNLQDEAGTLGTVFRQNKTLVKLDCQQNGFNLTGLQFLVQSLKENHTIVEFPFSEAERESTWKRIISELQASQQKTTDPKTARHRVEEQQAALRVVFEQLFADLDAYLYRNRAELRQALDPRPEFEPSFSPTRETWPTDLWLPSGEGTSSGTDKVSRRATVYSSAMLIDTSVSAPYQVYPEEGTESPTEVVGLIPGGYTTPPELVGPHTPEDDGYQGLLQEFKEAVSLGD</sequence>
<dbReference type="Gene3D" id="3.80.10.10">
    <property type="entry name" value="Ribonuclease Inhibitor"/>
    <property type="match status" value="1"/>
</dbReference>
<evidence type="ECO:0000259" key="2">
    <source>
        <dbReference type="Pfam" id="PF25353"/>
    </source>
</evidence>
<dbReference type="Pfam" id="PF25353">
    <property type="entry name" value="PH_2nd_LRR"/>
    <property type="match status" value="1"/>
</dbReference>
<evidence type="ECO:0000256" key="1">
    <source>
        <dbReference type="SAM" id="MobiDB-lite"/>
    </source>
</evidence>
<dbReference type="Proteomes" id="UP001586593">
    <property type="component" value="Unassembled WGS sequence"/>
</dbReference>
<reference evidence="3 4" key="1">
    <citation type="journal article" date="2024" name="Commun. Biol.">
        <title>Comparative genomic analysis of thermophilic fungi reveals convergent evolutionary adaptations and gene losses.</title>
        <authorList>
            <person name="Steindorff A.S."/>
            <person name="Aguilar-Pontes M.V."/>
            <person name="Robinson A.J."/>
            <person name="Andreopoulos B."/>
            <person name="LaButti K."/>
            <person name="Kuo A."/>
            <person name="Mondo S."/>
            <person name="Riley R."/>
            <person name="Otillar R."/>
            <person name="Haridas S."/>
            <person name="Lipzen A."/>
            <person name="Grimwood J."/>
            <person name="Schmutz J."/>
            <person name="Clum A."/>
            <person name="Reid I.D."/>
            <person name="Moisan M.C."/>
            <person name="Butler G."/>
            <person name="Nguyen T.T.M."/>
            <person name="Dewar K."/>
            <person name="Conant G."/>
            <person name="Drula E."/>
            <person name="Henrissat B."/>
            <person name="Hansel C."/>
            <person name="Singer S."/>
            <person name="Hutchinson M.I."/>
            <person name="de Vries R.P."/>
            <person name="Natvig D.O."/>
            <person name="Powell A.J."/>
            <person name="Tsang A."/>
            <person name="Grigoriev I.V."/>
        </authorList>
    </citation>
    <scope>NUCLEOTIDE SEQUENCE [LARGE SCALE GENOMIC DNA]</scope>
    <source>
        <strain evidence="3 4">ATCC 24622</strain>
    </source>
</reference>
<protein>
    <recommendedName>
        <fullName evidence="2">LRR-containing protein second PH domain-containing protein</fullName>
    </recommendedName>
</protein>
<dbReference type="PANTHER" id="PTHR24114">
    <property type="entry name" value="LEUCINE RICH REPEAT FAMILY PROTEIN"/>
    <property type="match status" value="1"/>
</dbReference>
<dbReference type="InterPro" id="IPR057334">
    <property type="entry name" value="PH_2nd_LRR"/>
</dbReference>
<name>A0ABR3WY70_9PEZI</name>
<dbReference type="InterPro" id="IPR052394">
    <property type="entry name" value="LRR-containing"/>
</dbReference>
<accession>A0ABR3WY70</accession>
<feature type="region of interest" description="Disordered" evidence="1">
    <location>
        <begin position="1"/>
        <end position="90"/>
    </location>
</feature>
<evidence type="ECO:0000313" key="4">
    <source>
        <dbReference type="Proteomes" id="UP001586593"/>
    </source>
</evidence>
<dbReference type="PANTHER" id="PTHR24114:SF2">
    <property type="entry name" value="F-BOX DOMAIN-CONTAINING PROTEIN-RELATED"/>
    <property type="match status" value="1"/>
</dbReference>
<feature type="domain" description="LRR-containing protein second PH" evidence="2">
    <location>
        <begin position="283"/>
        <end position="415"/>
    </location>
</feature>
<evidence type="ECO:0000313" key="3">
    <source>
        <dbReference type="EMBL" id="KAL1868432.1"/>
    </source>
</evidence>
<organism evidence="3 4">
    <name type="scientific">Phialemonium thermophilum</name>
    <dbReference type="NCBI Taxonomy" id="223376"/>
    <lineage>
        <taxon>Eukaryota</taxon>
        <taxon>Fungi</taxon>
        <taxon>Dikarya</taxon>
        <taxon>Ascomycota</taxon>
        <taxon>Pezizomycotina</taxon>
        <taxon>Sordariomycetes</taxon>
        <taxon>Sordariomycetidae</taxon>
        <taxon>Cephalothecales</taxon>
        <taxon>Cephalothecaceae</taxon>
        <taxon>Phialemonium</taxon>
    </lineage>
</organism>
<proteinExistence type="predicted"/>
<feature type="compositionally biased region" description="Polar residues" evidence="1">
    <location>
        <begin position="17"/>
        <end position="39"/>
    </location>
</feature>
<feature type="region of interest" description="Disordered" evidence="1">
    <location>
        <begin position="1040"/>
        <end position="1072"/>
    </location>
</feature>
<comment type="caution">
    <text evidence="3">The sequence shown here is derived from an EMBL/GenBank/DDBJ whole genome shotgun (WGS) entry which is preliminary data.</text>
</comment>
<dbReference type="SUPFAM" id="SSF52047">
    <property type="entry name" value="RNI-like"/>
    <property type="match status" value="1"/>
</dbReference>
<keyword evidence="4" id="KW-1185">Reference proteome</keyword>